<dbReference type="SUPFAM" id="SSF56024">
    <property type="entry name" value="Phospholipase D/nuclease"/>
    <property type="match status" value="2"/>
</dbReference>
<dbReference type="InterPro" id="IPR001736">
    <property type="entry name" value="PLipase_D/transphosphatidylase"/>
</dbReference>
<dbReference type="PANTHER" id="PTHR21248:SF12">
    <property type="entry name" value="CARDIOLIPIN SYNTHASE C"/>
    <property type="match status" value="1"/>
</dbReference>
<evidence type="ECO:0000313" key="3">
    <source>
        <dbReference type="EMBL" id="MCT9809363.1"/>
    </source>
</evidence>
<keyword evidence="4" id="KW-1185">Reference proteome</keyword>
<sequence length="582" mass="62413">MPTDSAFRPLPCPRRLSWYGWLAVLLLAWSLAGCGSLPRDVPRPVSNALSQPEQTALGQWLQQRQAADQARHPSAFVLLSGAAAAYGSRLALIESAEKTLDLQYYAIHADASTGRLLRGLVAAAKRGVRVRILLDDFHSAGSDAQVLRLAFVPNIEMRLFNPLAGPRNSTLFRTFNALTDFHRAQQRMHNKLFLADNVVGIAGGRNLGDAYFDQHPSSNFIDLDVMAAGPIVRDLSRSFDSYWNNERAYPVSSLVSRAELERMETAEQAAARAASHAHNTPLAPIWDQTPMDLQSAPWIWAAASVLADKPAKIALEGEGPTTTAASASADPSGTPETPPPAAALPPVLRPGAGTMAVRPGLRSGRDTPALQADSVVDGLLALIQRARQDLLVVSPYFVPGDDMKQAFAQALQRGVRVRVLTNSLASNDAPLAHAGYARHRPQLLAMGVQLFEMRSERAGLRNSLSAGSTAGASRAMLHSKLLVIDGGLVAVGSMNLDMRSQLQNTEIALLIASRALGRQAQGNIDAALIESAWQVTLSDKGRLVWRAPLGSGLEDATSEPDASLPLRLMLQLIGPLAPDSLL</sequence>
<protein>
    <submittedName>
        <fullName evidence="3">Phospholipase D family protein</fullName>
    </submittedName>
</protein>
<feature type="domain" description="PLD phosphodiesterase" evidence="2">
    <location>
        <begin position="184"/>
        <end position="211"/>
    </location>
</feature>
<feature type="region of interest" description="Disordered" evidence="1">
    <location>
        <begin position="319"/>
        <end position="349"/>
    </location>
</feature>
<reference evidence="3 4" key="1">
    <citation type="submission" date="2022-09" db="EMBL/GenBank/DDBJ databases">
        <title>Draft genome of isolate Be4.</title>
        <authorList>
            <person name="Sanchez-Castro I."/>
            <person name="Martinez-Rodriguez P."/>
            <person name="Descostes M."/>
            <person name="Merroun M."/>
        </authorList>
    </citation>
    <scope>NUCLEOTIDE SEQUENCE [LARGE SCALE GENOMIC DNA]</scope>
    <source>
        <strain evidence="3 4">Be4</strain>
    </source>
</reference>
<name>A0ABT2PJS3_9BURK</name>
<dbReference type="PANTHER" id="PTHR21248">
    <property type="entry name" value="CARDIOLIPIN SYNTHASE"/>
    <property type="match status" value="1"/>
</dbReference>
<dbReference type="Gene3D" id="3.30.870.10">
    <property type="entry name" value="Endonuclease Chain A"/>
    <property type="match status" value="2"/>
</dbReference>
<dbReference type="PROSITE" id="PS50035">
    <property type="entry name" value="PLD"/>
    <property type="match status" value="2"/>
</dbReference>
<dbReference type="SMART" id="SM00155">
    <property type="entry name" value="PLDc"/>
    <property type="match status" value="2"/>
</dbReference>
<dbReference type="CDD" id="cd09113">
    <property type="entry name" value="PLDc_ymdC_like_2"/>
    <property type="match status" value="1"/>
</dbReference>
<dbReference type="EMBL" id="JAODYH010000001">
    <property type="protein sequence ID" value="MCT9809363.1"/>
    <property type="molecule type" value="Genomic_DNA"/>
</dbReference>
<dbReference type="InterPro" id="IPR025202">
    <property type="entry name" value="PLD-like_dom"/>
</dbReference>
<accession>A0ABT2PJS3</accession>
<dbReference type="CDD" id="cd09111">
    <property type="entry name" value="PLDc_ymdC_like_1"/>
    <property type="match status" value="1"/>
</dbReference>
<dbReference type="RefSeq" id="WP_261498280.1">
    <property type="nucleotide sequence ID" value="NZ_JAODYH010000001.1"/>
</dbReference>
<dbReference type="Proteomes" id="UP001525968">
    <property type="component" value="Unassembled WGS sequence"/>
</dbReference>
<evidence type="ECO:0000313" key="4">
    <source>
        <dbReference type="Proteomes" id="UP001525968"/>
    </source>
</evidence>
<dbReference type="Pfam" id="PF13091">
    <property type="entry name" value="PLDc_2"/>
    <property type="match status" value="2"/>
</dbReference>
<evidence type="ECO:0000259" key="2">
    <source>
        <dbReference type="PROSITE" id="PS50035"/>
    </source>
</evidence>
<evidence type="ECO:0000256" key="1">
    <source>
        <dbReference type="SAM" id="MobiDB-lite"/>
    </source>
</evidence>
<gene>
    <name evidence="3" type="ORF">N0K08_01825</name>
</gene>
<comment type="caution">
    <text evidence="3">The sequence shown here is derived from an EMBL/GenBank/DDBJ whole genome shotgun (WGS) entry which is preliminary data.</text>
</comment>
<proteinExistence type="predicted"/>
<organism evidence="3 4">
    <name type="scientific">Acidovorax bellezanensis</name>
    <dbReference type="NCBI Taxonomy" id="2976702"/>
    <lineage>
        <taxon>Bacteria</taxon>
        <taxon>Pseudomonadati</taxon>
        <taxon>Pseudomonadota</taxon>
        <taxon>Betaproteobacteria</taxon>
        <taxon>Burkholderiales</taxon>
        <taxon>Comamonadaceae</taxon>
        <taxon>Acidovorax</taxon>
    </lineage>
</organism>
<feature type="domain" description="PLD phosphodiesterase" evidence="2">
    <location>
        <begin position="473"/>
        <end position="500"/>
    </location>
</feature>
<feature type="compositionally biased region" description="Low complexity" evidence="1">
    <location>
        <begin position="319"/>
        <end position="335"/>
    </location>
</feature>